<dbReference type="InterPro" id="IPR020084">
    <property type="entry name" value="NUDIX_hydrolase_CS"/>
</dbReference>
<keyword evidence="2 5" id="KW-0378">Hydrolase</keyword>
<dbReference type="GeneID" id="37268199"/>
<dbReference type="Proteomes" id="UP000245946">
    <property type="component" value="Unassembled WGS sequence"/>
</dbReference>
<gene>
    <name evidence="5" type="ORF">FA09DRAFT_311010</name>
</gene>
<reference evidence="5 6" key="1">
    <citation type="journal article" date="2018" name="Mol. Biol. Evol.">
        <title>Broad Genomic Sampling Reveals a Smut Pathogenic Ancestry of the Fungal Clade Ustilaginomycotina.</title>
        <authorList>
            <person name="Kijpornyongpan T."/>
            <person name="Mondo S.J."/>
            <person name="Barry K."/>
            <person name="Sandor L."/>
            <person name="Lee J."/>
            <person name="Lipzen A."/>
            <person name="Pangilinan J."/>
            <person name="LaButti K."/>
            <person name="Hainaut M."/>
            <person name="Henrissat B."/>
            <person name="Grigoriev I.V."/>
            <person name="Spatafora J.W."/>
            <person name="Aime M.C."/>
        </authorList>
    </citation>
    <scope>NUCLEOTIDE SEQUENCE [LARGE SCALE GENOMIC DNA]</scope>
    <source>
        <strain evidence="5 6">MCA 4186</strain>
    </source>
</reference>
<dbReference type="GO" id="GO:0034432">
    <property type="term" value="F:bis(5'-adenosyl)-pentaphosphatase activity"/>
    <property type="evidence" value="ECO:0007669"/>
    <property type="project" value="TreeGrafter"/>
</dbReference>
<accession>A0A316Z3W7</accession>
<dbReference type="PROSITE" id="PS00893">
    <property type="entry name" value="NUDIX_BOX"/>
    <property type="match status" value="1"/>
</dbReference>
<dbReference type="GO" id="GO:0008486">
    <property type="term" value="F:diphosphoinositol-polyphosphate diphosphatase activity"/>
    <property type="evidence" value="ECO:0007669"/>
    <property type="project" value="TreeGrafter"/>
</dbReference>
<dbReference type="GO" id="GO:0034431">
    <property type="term" value="F:bis(5'-adenosyl)-hexaphosphatase activity"/>
    <property type="evidence" value="ECO:0007669"/>
    <property type="project" value="TreeGrafter"/>
</dbReference>
<evidence type="ECO:0000313" key="5">
    <source>
        <dbReference type="EMBL" id="PWN96251.1"/>
    </source>
</evidence>
<keyword evidence="1" id="KW-0479">Metal-binding</keyword>
<sequence>MGKDKSSPRHVAVAIAYDVEQGAGSDGVIICLVSSRKHDGKLVLPKGGVEHGESSWQAAVREMWEEAGLRLAKDVEQHTQPQEPLPDHKPHKSSPETDSASPDFVPRAIYHAHQVRVRRAEQLADWPEREERGERVWLPLAEARERIAWRKDIAACLARASFP</sequence>
<dbReference type="GO" id="GO:0071543">
    <property type="term" value="P:diphosphoinositol polyphosphate metabolic process"/>
    <property type="evidence" value="ECO:0007669"/>
    <property type="project" value="TreeGrafter"/>
</dbReference>
<dbReference type="InterPro" id="IPR000086">
    <property type="entry name" value="NUDIX_hydrolase_dom"/>
</dbReference>
<feature type="region of interest" description="Disordered" evidence="3">
    <location>
        <begin position="71"/>
        <end position="105"/>
    </location>
</feature>
<dbReference type="RefSeq" id="XP_025596530.1">
    <property type="nucleotide sequence ID" value="XM_025740653.1"/>
</dbReference>
<evidence type="ECO:0000313" key="6">
    <source>
        <dbReference type="Proteomes" id="UP000245946"/>
    </source>
</evidence>
<name>A0A316Z3W7_9BASI</name>
<proteinExistence type="predicted"/>
<dbReference type="GO" id="GO:1901909">
    <property type="term" value="P:diadenosine hexaphosphate catabolic process"/>
    <property type="evidence" value="ECO:0007669"/>
    <property type="project" value="TreeGrafter"/>
</dbReference>
<dbReference type="GO" id="GO:0005634">
    <property type="term" value="C:nucleus"/>
    <property type="evidence" value="ECO:0007669"/>
    <property type="project" value="TreeGrafter"/>
</dbReference>
<dbReference type="GO" id="GO:1901907">
    <property type="term" value="P:diadenosine pentaphosphate catabolic process"/>
    <property type="evidence" value="ECO:0007669"/>
    <property type="project" value="TreeGrafter"/>
</dbReference>
<dbReference type="Pfam" id="PF00293">
    <property type="entry name" value="NUDIX"/>
    <property type="match status" value="1"/>
</dbReference>
<dbReference type="AlphaFoldDB" id="A0A316Z3W7"/>
<protein>
    <submittedName>
        <fullName evidence="5">NUDIX hydrolase</fullName>
    </submittedName>
</protein>
<dbReference type="EMBL" id="KZ819300">
    <property type="protein sequence ID" value="PWN96251.1"/>
    <property type="molecule type" value="Genomic_DNA"/>
</dbReference>
<evidence type="ECO:0000256" key="2">
    <source>
        <dbReference type="ARBA" id="ARBA00022801"/>
    </source>
</evidence>
<dbReference type="Gene3D" id="3.90.79.10">
    <property type="entry name" value="Nucleoside Triphosphate Pyrophosphohydrolase"/>
    <property type="match status" value="1"/>
</dbReference>
<dbReference type="PROSITE" id="PS51462">
    <property type="entry name" value="NUDIX"/>
    <property type="match status" value="1"/>
</dbReference>
<dbReference type="SUPFAM" id="SSF55811">
    <property type="entry name" value="Nudix"/>
    <property type="match status" value="1"/>
</dbReference>
<keyword evidence="6" id="KW-1185">Reference proteome</keyword>
<feature type="domain" description="Nudix hydrolase" evidence="4">
    <location>
        <begin position="8"/>
        <end position="160"/>
    </location>
</feature>
<dbReference type="GO" id="GO:0000298">
    <property type="term" value="F:endopolyphosphatase activity"/>
    <property type="evidence" value="ECO:0007669"/>
    <property type="project" value="TreeGrafter"/>
</dbReference>
<dbReference type="GO" id="GO:0005737">
    <property type="term" value="C:cytoplasm"/>
    <property type="evidence" value="ECO:0007669"/>
    <property type="project" value="TreeGrafter"/>
</dbReference>
<evidence type="ECO:0000256" key="3">
    <source>
        <dbReference type="SAM" id="MobiDB-lite"/>
    </source>
</evidence>
<dbReference type="InterPro" id="IPR015797">
    <property type="entry name" value="NUDIX_hydrolase-like_dom_sf"/>
</dbReference>
<dbReference type="STRING" id="58919.A0A316Z3W7"/>
<dbReference type="PANTHER" id="PTHR12629:SF0">
    <property type="entry name" value="DIPHOSPHOINOSITOL-POLYPHOSPHATE DIPHOSPHATASE"/>
    <property type="match status" value="1"/>
</dbReference>
<dbReference type="GO" id="GO:0046872">
    <property type="term" value="F:metal ion binding"/>
    <property type="evidence" value="ECO:0007669"/>
    <property type="project" value="UniProtKB-KW"/>
</dbReference>
<evidence type="ECO:0000259" key="4">
    <source>
        <dbReference type="PROSITE" id="PS51462"/>
    </source>
</evidence>
<dbReference type="GO" id="GO:1901911">
    <property type="term" value="P:adenosine 5'-(hexahydrogen pentaphosphate) catabolic process"/>
    <property type="evidence" value="ECO:0007669"/>
    <property type="project" value="TreeGrafter"/>
</dbReference>
<organism evidence="5 6">
    <name type="scientific">Tilletiopsis washingtonensis</name>
    <dbReference type="NCBI Taxonomy" id="58919"/>
    <lineage>
        <taxon>Eukaryota</taxon>
        <taxon>Fungi</taxon>
        <taxon>Dikarya</taxon>
        <taxon>Basidiomycota</taxon>
        <taxon>Ustilaginomycotina</taxon>
        <taxon>Exobasidiomycetes</taxon>
        <taxon>Entylomatales</taxon>
        <taxon>Entylomatales incertae sedis</taxon>
        <taxon>Tilletiopsis</taxon>
    </lineage>
</organism>
<evidence type="ECO:0000256" key="1">
    <source>
        <dbReference type="ARBA" id="ARBA00022723"/>
    </source>
</evidence>
<dbReference type="PANTHER" id="PTHR12629">
    <property type="entry name" value="DIPHOSPHOINOSITOL POLYPHOSPHATE PHOSPHOHYDROLASE"/>
    <property type="match status" value="1"/>
</dbReference>
<dbReference type="OrthoDB" id="2011998at2759"/>